<dbReference type="SUPFAM" id="SSF47203">
    <property type="entry name" value="Acyl-CoA dehydrogenase C-terminal domain-like"/>
    <property type="match status" value="1"/>
</dbReference>
<dbReference type="GO" id="GO:0050660">
    <property type="term" value="F:flavin adenine dinucleotide binding"/>
    <property type="evidence" value="ECO:0007669"/>
    <property type="project" value="InterPro"/>
</dbReference>
<protein>
    <submittedName>
        <fullName evidence="10">Acyl-CoA dehydrogenase</fullName>
    </submittedName>
</protein>
<organism evidence="10 11">
    <name type="scientific">Streptomyces kasugaensis</name>
    <dbReference type="NCBI Taxonomy" id="1946"/>
    <lineage>
        <taxon>Bacteria</taxon>
        <taxon>Bacillati</taxon>
        <taxon>Actinomycetota</taxon>
        <taxon>Actinomycetes</taxon>
        <taxon>Kitasatosporales</taxon>
        <taxon>Streptomycetaceae</taxon>
        <taxon>Streptomyces</taxon>
    </lineage>
</organism>
<dbReference type="FunFam" id="1.20.140.10:FF:000001">
    <property type="entry name" value="Acyl-CoA dehydrogenase"/>
    <property type="match status" value="1"/>
</dbReference>
<dbReference type="InterPro" id="IPR046373">
    <property type="entry name" value="Acyl-CoA_Oxase/DH_mid-dom_sf"/>
</dbReference>
<reference evidence="10 11" key="1">
    <citation type="submission" date="2019-02" db="EMBL/GenBank/DDBJ databases">
        <title>Draft Genome Sequence of Streptomyces sp. AM-2504, identified by 16S rRNA comparative analysis as a Streptomyces Kasugaensis strain.</title>
        <authorList>
            <person name="Napolioni V."/>
            <person name="Giuliodori A.M."/>
            <person name="Spurio R."/>
            <person name="Fabbretti A."/>
        </authorList>
    </citation>
    <scope>NUCLEOTIDE SEQUENCE [LARGE SCALE GENOMIC DNA]</scope>
    <source>
        <strain evidence="10 11">AM-2504</strain>
    </source>
</reference>
<dbReference type="Gene3D" id="1.20.140.10">
    <property type="entry name" value="Butyryl-CoA Dehydrogenase, subunit A, domain 3"/>
    <property type="match status" value="1"/>
</dbReference>
<dbReference type="Pfam" id="PF02770">
    <property type="entry name" value="Acyl-CoA_dh_M"/>
    <property type="match status" value="1"/>
</dbReference>
<evidence type="ECO:0000256" key="2">
    <source>
        <dbReference type="ARBA" id="ARBA00009347"/>
    </source>
</evidence>
<dbReference type="Gene3D" id="1.10.540.10">
    <property type="entry name" value="Acyl-CoA dehydrogenase/oxidase, N-terminal domain"/>
    <property type="match status" value="1"/>
</dbReference>
<feature type="domain" description="Acyl-CoA dehydrogenase/oxidase N-terminal" evidence="9">
    <location>
        <begin position="9"/>
        <end position="119"/>
    </location>
</feature>
<feature type="domain" description="Acyl-CoA dehydrogenase/oxidase C-terminal" evidence="7">
    <location>
        <begin position="230"/>
        <end position="378"/>
    </location>
</feature>
<accession>A0A4Q9HJB9</accession>
<dbReference type="PROSITE" id="PS00073">
    <property type="entry name" value="ACYL_COA_DH_2"/>
    <property type="match status" value="1"/>
</dbReference>
<evidence type="ECO:0000256" key="1">
    <source>
        <dbReference type="ARBA" id="ARBA00001974"/>
    </source>
</evidence>
<evidence type="ECO:0000259" key="9">
    <source>
        <dbReference type="Pfam" id="PF02771"/>
    </source>
</evidence>
<dbReference type="OrthoDB" id="8876745at2"/>
<dbReference type="Proteomes" id="UP000292452">
    <property type="component" value="Unassembled WGS sequence"/>
</dbReference>
<dbReference type="InterPro" id="IPR009075">
    <property type="entry name" value="AcylCo_DH/oxidase_C"/>
</dbReference>
<evidence type="ECO:0000259" key="8">
    <source>
        <dbReference type="Pfam" id="PF02770"/>
    </source>
</evidence>
<dbReference type="InterPro" id="IPR037069">
    <property type="entry name" value="AcylCoA_DH/ox_N_sf"/>
</dbReference>
<dbReference type="InterPro" id="IPR006089">
    <property type="entry name" value="Acyl-CoA_DH_CS"/>
</dbReference>
<dbReference type="InterPro" id="IPR013786">
    <property type="entry name" value="AcylCoA_DH/ox_N"/>
</dbReference>
<dbReference type="Gene3D" id="2.40.110.10">
    <property type="entry name" value="Butyryl-CoA Dehydrogenase, subunit A, domain 2"/>
    <property type="match status" value="1"/>
</dbReference>
<evidence type="ECO:0000256" key="5">
    <source>
        <dbReference type="ARBA" id="ARBA00023002"/>
    </source>
</evidence>
<dbReference type="InterPro" id="IPR036250">
    <property type="entry name" value="AcylCo_DH-like_C"/>
</dbReference>
<dbReference type="PANTHER" id="PTHR43884">
    <property type="entry name" value="ACYL-COA DEHYDROGENASE"/>
    <property type="match status" value="1"/>
</dbReference>
<name>A0A4Q9HJB9_STRKA</name>
<keyword evidence="3 6" id="KW-0285">Flavoprotein</keyword>
<dbReference type="FunFam" id="2.40.110.10:FF:000002">
    <property type="entry name" value="Acyl-CoA dehydrogenase fadE12"/>
    <property type="match status" value="1"/>
</dbReference>
<evidence type="ECO:0000256" key="6">
    <source>
        <dbReference type="RuleBase" id="RU362125"/>
    </source>
</evidence>
<keyword evidence="5 6" id="KW-0560">Oxidoreductase</keyword>
<dbReference type="PANTHER" id="PTHR43884:SF12">
    <property type="entry name" value="ISOVALERYL-COA DEHYDROGENASE, MITOCHONDRIAL-RELATED"/>
    <property type="match status" value="1"/>
</dbReference>
<dbReference type="Pfam" id="PF00441">
    <property type="entry name" value="Acyl-CoA_dh_1"/>
    <property type="match status" value="1"/>
</dbReference>
<sequence length="380" mass="41936">MGNTPYEASHEDFRTLCREFLAREAVPYHDQWEKDGIVSRELWRKAGKAGLLGTGVPLEYGGGGESDFRYHAVLAEELIRARVTAPGFIAHNDVLASYLTTRTTPEQRERWLPALCAGEHIAAIAMSEPDAGSNVADIRTTAVRDGDSYVLNGQKTFITNGENSDIILVAVKTQPQRGAQGISLLVVERGTPGFSRGKRLEKLGWTASDTCELFFDDCRVPAANLIGKENAGMAYLMSGMPRERLSIATVAVAAAERMLADTLEYARTRQAFGQSIGSFQHNRFQLATMDTEVTIARVFLNHCMSELNARRLSLADAAKAKWWTTELQVDVANRCLQLHGGYGYLKESPISREWANSRVQTIYGGTTEIMKELIGRTLGL</sequence>
<keyword evidence="4 6" id="KW-0274">FAD</keyword>
<dbReference type="AlphaFoldDB" id="A0A4Q9HJB9"/>
<evidence type="ECO:0000256" key="3">
    <source>
        <dbReference type="ARBA" id="ARBA00022630"/>
    </source>
</evidence>
<comment type="caution">
    <text evidence="10">The sequence shown here is derived from an EMBL/GenBank/DDBJ whole genome shotgun (WGS) entry which is preliminary data.</text>
</comment>
<keyword evidence="11" id="KW-1185">Reference proteome</keyword>
<dbReference type="RefSeq" id="WP_094790764.1">
    <property type="nucleotide sequence ID" value="NZ_NDXL01000001.1"/>
</dbReference>
<evidence type="ECO:0000259" key="7">
    <source>
        <dbReference type="Pfam" id="PF00441"/>
    </source>
</evidence>
<gene>
    <name evidence="10" type="ORF">EYS09_36885</name>
</gene>
<proteinExistence type="inferred from homology"/>
<evidence type="ECO:0000256" key="4">
    <source>
        <dbReference type="ARBA" id="ARBA00022827"/>
    </source>
</evidence>
<dbReference type="SUPFAM" id="SSF56645">
    <property type="entry name" value="Acyl-CoA dehydrogenase NM domain-like"/>
    <property type="match status" value="1"/>
</dbReference>
<dbReference type="InterPro" id="IPR006091">
    <property type="entry name" value="Acyl-CoA_Oxase/DH_mid-dom"/>
</dbReference>
<feature type="domain" description="Acyl-CoA oxidase/dehydrogenase middle" evidence="8">
    <location>
        <begin position="123"/>
        <end position="218"/>
    </location>
</feature>
<evidence type="ECO:0000313" key="11">
    <source>
        <dbReference type="Proteomes" id="UP000292452"/>
    </source>
</evidence>
<comment type="cofactor">
    <cofactor evidence="1 6">
        <name>FAD</name>
        <dbReference type="ChEBI" id="CHEBI:57692"/>
    </cofactor>
</comment>
<dbReference type="GO" id="GO:0003995">
    <property type="term" value="F:acyl-CoA dehydrogenase activity"/>
    <property type="evidence" value="ECO:0007669"/>
    <property type="project" value="InterPro"/>
</dbReference>
<dbReference type="Pfam" id="PF02771">
    <property type="entry name" value="Acyl-CoA_dh_N"/>
    <property type="match status" value="1"/>
</dbReference>
<dbReference type="InterPro" id="IPR009100">
    <property type="entry name" value="AcylCoA_DH/oxidase_NM_dom_sf"/>
</dbReference>
<comment type="similarity">
    <text evidence="2 6">Belongs to the acyl-CoA dehydrogenase family.</text>
</comment>
<dbReference type="EMBL" id="SIXH01000718">
    <property type="protein sequence ID" value="TBO54753.1"/>
    <property type="molecule type" value="Genomic_DNA"/>
</dbReference>
<evidence type="ECO:0000313" key="10">
    <source>
        <dbReference type="EMBL" id="TBO54753.1"/>
    </source>
</evidence>